<keyword evidence="3" id="KW-0472">Membrane</keyword>
<comment type="caution">
    <text evidence="6">The sequence shown here is derived from an EMBL/GenBank/DDBJ whole genome shotgun (WGS) entry which is preliminary data.</text>
</comment>
<evidence type="ECO:0000256" key="4">
    <source>
        <dbReference type="ARBA" id="ARBA00023139"/>
    </source>
</evidence>
<accession>A0A2T1LV07</accession>
<keyword evidence="2" id="KW-0732">Signal</keyword>
<dbReference type="Pfam" id="PF14041">
    <property type="entry name" value="Lipoprotein_21"/>
    <property type="match status" value="1"/>
</dbReference>
<organism evidence="6 7">
    <name type="scientific">Aphanothece hegewaldii CCALA 016</name>
    <dbReference type="NCBI Taxonomy" id="2107694"/>
    <lineage>
        <taxon>Bacteria</taxon>
        <taxon>Bacillati</taxon>
        <taxon>Cyanobacteriota</taxon>
        <taxon>Cyanophyceae</taxon>
        <taxon>Oscillatoriophycideae</taxon>
        <taxon>Chroococcales</taxon>
        <taxon>Aphanothecaceae</taxon>
        <taxon>Aphanothece</taxon>
    </lineage>
</organism>
<protein>
    <submittedName>
        <fullName evidence="6">LppP/LprE family lipoprotein</fullName>
    </submittedName>
</protein>
<proteinExistence type="predicted"/>
<name>A0A2T1LV07_9CHRO</name>
<dbReference type="Proteomes" id="UP000239001">
    <property type="component" value="Unassembled WGS sequence"/>
</dbReference>
<reference evidence="6 7" key="2">
    <citation type="submission" date="2018-03" db="EMBL/GenBank/DDBJ databases">
        <authorList>
            <person name="Keele B.F."/>
        </authorList>
    </citation>
    <scope>NUCLEOTIDE SEQUENCE [LARGE SCALE GENOMIC DNA]</scope>
    <source>
        <strain evidence="6 7">CCALA 016</strain>
    </source>
</reference>
<sequence>MVERFDINNQGELKLTYRTKKGIGTLIFVDANRPPAPNSSKTWLNEKKLTNWNQAGTSIPQAPKPQNDPTLMKRCLEGVRRPTLKEDVSLKDNGWMLFGPAQIYDQTTLVTATSDFDGMCRPLKYQAFVFVNGVFAGTLSPQLMDSRTDSSSRPIFLYDTSNLSAEFNRYDEKDALCCPSGVSRVSYQIQRTNDLPVVVPLEVVTQPMTSN</sequence>
<dbReference type="OrthoDB" id="5382360at2"/>
<evidence type="ECO:0000256" key="2">
    <source>
        <dbReference type="ARBA" id="ARBA00022729"/>
    </source>
</evidence>
<evidence type="ECO:0000256" key="5">
    <source>
        <dbReference type="ARBA" id="ARBA00023288"/>
    </source>
</evidence>
<gene>
    <name evidence="6" type="ORF">C7H19_16610</name>
</gene>
<dbReference type="InterPro" id="IPR025971">
    <property type="entry name" value="LppP/LprE"/>
</dbReference>
<keyword evidence="7" id="KW-1185">Reference proteome</keyword>
<evidence type="ECO:0000256" key="3">
    <source>
        <dbReference type="ARBA" id="ARBA00023136"/>
    </source>
</evidence>
<dbReference type="AlphaFoldDB" id="A0A2T1LV07"/>
<reference evidence="6 7" key="1">
    <citation type="submission" date="2018-03" db="EMBL/GenBank/DDBJ databases">
        <title>The ancient ancestry and fast evolution of plastids.</title>
        <authorList>
            <person name="Moore K.R."/>
            <person name="Magnabosco C."/>
            <person name="Momper L."/>
            <person name="Gold D.A."/>
            <person name="Bosak T."/>
            <person name="Fournier G.P."/>
        </authorList>
    </citation>
    <scope>NUCLEOTIDE SEQUENCE [LARGE SCALE GENOMIC DNA]</scope>
    <source>
        <strain evidence="6 7">CCALA 016</strain>
    </source>
</reference>
<evidence type="ECO:0000256" key="1">
    <source>
        <dbReference type="ARBA" id="ARBA00022475"/>
    </source>
</evidence>
<keyword evidence="1" id="KW-1003">Cell membrane</keyword>
<keyword evidence="4" id="KW-0564">Palmitate</keyword>
<evidence type="ECO:0000313" key="7">
    <source>
        <dbReference type="Proteomes" id="UP000239001"/>
    </source>
</evidence>
<keyword evidence="5 6" id="KW-0449">Lipoprotein</keyword>
<dbReference type="EMBL" id="PXOH01000020">
    <property type="protein sequence ID" value="PSF35457.1"/>
    <property type="molecule type" value="Genomic_DNA"/>
</dbReference>
<evidence type="ECO:0000313" key="6">
    <source>
        <dbReference type="EMBL" id="PSF35457.1"/>
    </source>
</evidence>